<evidence type="ECO:0008006" key="8">
    <source>
        <dbReference type="Google" id="ProtNLM"/>
    </source>
</evidence>
<evidence type="ECO:0000313" key="6">
    <source>
        <dbReference type="EMBL" id="KAG5635376.1"/>
    </source>
</evidence>
<organism evidence="6 7">
    <name type="scientific">Asterophora parasitica</name>
    <dbReference type="NCBI Taxonomy" id="117018"/>
    <lineage>
        <taxon>Eukaryota</taxon>
        <taxon>Fungi</taxon>
        <taxon>Dikarya</taxon>
        <taxon>Basidiomycota</taxon>
        <taxon>Agaricomycotina</taxon>
        <taxon>Agaricomycetes</taxon>
        <taxon>Agaricomycetidae</taxon>
        <taxon>Agaricales</taxon>
        <taxon>Tricholomatineae</taxon>
        <taxon>Lyophyllaceae</taxon>
        <taxon>Asterophora</taxon>
    </lineage>
</organism>
<dbReference type="SUPFAM" id="SSF53474">
    <property type="entry name" value="alpha/beta-Hydrolases"/>
    <property type="match status" value="1"/>
</dbReference>
<gene>
    <name evidence="6" type="ORF">DXG03_005396</name>
</gene>
<dbReference type="GO" id="GO:0006508">
    <property type="term" value="P:proteolysis"/>
    <property type="evidence" value="ECO:0007669"/>
    <property type="project" value="UniProtKB-KW"/>
</dbReference>
<evidence type="ECO:0000256" key="2">
    <source>
        <dbReference type="ARBA" id="ARBA00022645"/>
    </source>
</evidence>
<dbReference type="InterPro" id="IPR029058">
    <property type="entry name" value="AB_hydrolase_fold"/>
</dbReference>
<name>A0A9P7FR05_9AGAR</name>
<dbReference type="OrthoDB" id="443318at2759"/>
<dbReference type="AlphaFoldDB" id="A0A9P7FR05"/>
<dbReference type="Pfam" id="PF00450">
    <property type="entry name" value="Peptidase_S10"/>
    <property type="match status" value="1"/>
</dbReference>
<dbReference type="InterPro" id="IPR001563">
    <property type="entry name" value="Peptidase_S10"/>
</dbReference>
<accession>A0A9P7FR05</accession>
<dbReference type="EMBL" id="JABCKV010003288">
    <property type="protein sequence ID" value="KAG5635376.1"/>
    <property type="molecule type" value="Genomic_DNA"/>
</dbReference>
<reference evidence="6" key="1">
    <citation type="submission" date="2020-07" db="EMBL/GenBank/DDBJ databases">
        <authorList>
            <person name="Nieuwenhuis M."/>
            <person name="Van De Peppel L.J.J."/>
        </authorList>
    </citation>
    <scope>NUCLEOTIDE SEQUENCE</scope>
    <source>
        <strain evidence="6">AP01</strain>
        <tissue evidence="6">Mycelium</tissue>
    </source>
</reference>
<comment type="caution">
    <text evidence="6">The sequence shown here is derived from an EMBL/GenBank/DDBJ whole genome shotgun (WGS) entry which is preliminary data.</text>
</comment>
<keyword evidence="2" id="KW-0121">Carboxypeptidase</keyword>
<keyword evidence="3" id="KW-0645">Protease</keyword>
<keyword evidence="4" id="KW-0378">Hydrolase</keyword>
<dbReference type="Proteomes" id="UP000775547">
    <property type="component" value="Unassembled WGS sequence"/>
</dbReference>
<protein>
    <recommendedName>
        <fullName evidence="8">Carboxypeptidase</fullName>
    </recommendedName>
</protein>
<proteinExistence type="inferred from homology"/>
<keyword evidence="7" id="KW-1185">Reference proteome</keyword>
<dbReference type="GO" id="GO:0004185">
    <property type="term" value="F:serine-type carboxypeptidase activity"/>
    <property type="evidence" value="ECO:0007669"/>
    <property type="project" value="InterPro"/>
</dbReference>
<evidence type="ECO:0000313" key="7">
    <source>
        <dbReference type="Proteomes" id="UP000775547"/>
    </source>
</evidence>
<dbReference type="Gene3D" id="3.40.50.1820">
    <property type="entry name" value="alpha/beta hydrolase"/>
    <property type="match status" value="1"/>
</dbReference>
<reference evidence="6" key="2">
    <citation type="submission" date="2021-10" db="EMBL/GenBank/DDBJ databases">
        <title>Phylogenomics reveals ancestral predisposition of the termite-cultivated fungus Termitomyces towards a domesticated lifestyle.</title>
        <authorList>
            <person name="Auxier B."/>
            <person name="Grum-Grzhimaylo A."/>
            <person name="Cardenas M.E."/>
            <person name="Lodge J.D."/>
            <person name="Laessoe T."/>
            <person name="Pedersen O."/>
            <person name="Smith M.E."/>
            <person name="Kuyper T.W."/>
            <person name="Franco-Molano E.A."/>
            <person name="Baroni T.J."/>
            <person name="Aanen D.K."/>
        </authorList>
    </citation>
    <scope>NUCLEOTIDE SEQUENCE</scope>
    <source>
        <strain evidence="6">AP01</strain>
        <tissue evidence="6">Mycelium</tissue>
    </source>
</reference>
<evidence type="ECO:0000256" key="5">
    <source>
        <dbReference type="ARBA" id="ARBA00023180"/>
    </source>
</evidence>
<evidence type="ECO:0000256" key="1">
    <source>
        <dbReference type="ARBA" id="ARBA00009431"/>
    </source>
</evidence>
<evidence type="ECO:0000256" key="3">
    <source>
        <dbReference type="ARBA" id="ARBA00022670"/>
    </source>
</evidence>
<feature type="non-terminal residue" evidence="6">
    <location>
        <position position="146"/>
    </location>
</feature>
<sequence length="146" mass="16281">VYDVRVRNPDPYPPDITNYVRSIASKVGAEATWQITNSNVYNNFAATGDWMRNSRPDLETVINAGVRTLVFDGDADYILNYNGVEALVDNLNTKFSATYKQQVFANYTVAGQTTGIYKNAGTFSYLRIYGAGHEVPAYKVRAFTLT</sequence>
<evidence type="ECO:0000256" key="4">
    <source>
        <dbReference type="ARBA" id="ARBA00022801"/>
    </source>
</evidence>
<keyword evidence="5" id="KW-0325">Glycoprotein</keyword>
<comment type="similarity">
    <text evidence="1">Belongs to the peptidase S10 family.</text>
</comment>